<keyword evidence="2" id="KW-0378">Hydrolase</keyword>
<comment type="caution">
    <text evidence="2">The sequence shown here is derived from an EMBL/GenBank/DDBJ whole genome shotgun (WGS) entry which is preliminary data.</text>
</comment>
<gene>
    <name evidence="2" type="ORF">RMCFA_6430</name>
</gene>
<reference evidence="3" key="2">
    <citation type="submission" date="2016-02" db="EMBL/GenBank/DDBJ databases">
        <title>Draft genome sequence of five rapidly growing Mycobacterium species.</title>
        <authorList>
            <person name="Katahira K."/>
            <person name="Gotou Y."/>
            <person name="Iida K."/>
            <person name="Ogura Y."/>
            <person name="Hayashi T."/>
        </authorList>
    </citation>
    <scope>NUCLEOTIDE SEQUENCE [LARGE SCALE GENOMIC DNA]</scope>
    <source>
        <strain evidence="3">JCM6368</strain>
    </source>
</reference>
<dbReference type="Proteomes" id="UP000069705">
    <property type="component" value="Unassembled WGS sequence"/>
</dbReference>
<organism evidence="2 3">
    <name type="scientific">Mycolicibacterium fortuitum subsp. acetamidolyticum</name>
    <dbReference type="NCBI Taxonomy" id="144550"/>
    <lineage>
        <taxon>Bacteria</taxon>
        <taxon>Bacillati</taxon>
        <taxon>Actinomycetota</taxon>
        <taxon>Actinomycetes</taxon>
        <taxon>Mycobacteriales</taxon>
        <taxon>Mycobacteriaceae</taxon>
        <taxon>Mycolicibacterium</taxon>
    </lineage>
</organism>
<accession>A0A100WYC1</accession>
<proteinExistence type="predicted"/>
<dbReference type="EMBL" id="BCSZ01000076">
    <property type="protein sequence ID" value="GAT06319.1"/>
    <property type="molecule type" value="Genomic_DNA"/>
</dbReference>
<reference evidence="2 3" key="1">
    <citation type="journal article" date="2016" name="Genome Announc.">
        <title>Draft Genome Sequences of Five Rapidly Growing Mycobacterium Species, M. thermoresistibile, M. fortuitum subsp. acetamidolyticum, M. canariasense, M. brisbanense, and M. novocastrense.</title>
        <authorList>
            <person name="Katahira K."/>
            <person name="Ogura Y."/>
            <person name="Gotoh Y."/>
            <person name="Hayashi T."/>
        </authorList>
    </citation>
    <scope>NUCLEOTIDE SEQUENCE [LARGE SCALE GENOMIC DNA]</scope>
    <source>
        <strain evidence="2 3">JCM6368</strain>
    </source>
</reference>
<name>A0A100WYC1_MYCFO</name>
<evidence type="ECO:0000313" key="3">
    <source>
        <dbReference type="Proteomes" id="UP000069705"/>
    </source>
</evidence>
<evidence type="ECO:0000256" key="1">
    <source>
        <dbReference type="SAM" id="MobiDB-lite"/>
    </source>
</evidence>
<evidence type="ECO:0000313" key="2">
    <source>
        <dbReference type="EMBL" id="GAT06319.1"/>
    </source>
</evidence>
<protein>
    <submittedName>
        <fullName evidence="2">Putative TIM-barrel fold metal-dependent hydrolase</fullName>
    </submittedName>
</protein>
<feature type="region of interest" description="Disordered" evidence="1">
    <location>
        <begin position="1"/>
        <end position="23"/>
    </location>
</feature>
<dbReference type="AlphaFoldDB" id="A0A100WYC1"/>
<dbReference type="GO" id="GO:0016787">
    <property type="term" value="F:hydrolase activity"/>
    <property type="evidence" value="ECO:0007669"/>
    <property type="project" value="UniProtKB-KW"/>
</dbReference>
<sequence length="63" mass="6922">MGGIGAPAARAAMDEQHGASQRVSTRFPEHLISVADIKQLMPVRPVVDPRLTLHELQYLRAFA</sequence>